<dbReference type="Proteomes" id="UP001496674">
    <property type="component" value="Chromosome"/>
</dbReference>
<name>A0ABM8IDH2_9BACE</name>
<accession>A0ABM8IDH2</accession>
<evidence type="ECO:0000256" key="1">
    <source>
        <dbReference type="ARBA" id="ARBA00010491"/>
    </source>
</evidence>
<evidence type="ECO:0000256" key="6">
    <source>
        <dbReference type="ARBA" id="ARBA00022825"/>
    </source>
</evidence>
<dbReference type="InterPro" id="IPR009003">
    <property type="entry name" value="Peptidase_S1_PA"/>
</dbReference>
<dbReference type="InterPro" id="IPR019500">
    <property type="entry name" value="Pep_S46"/>
</dbReference>
<proteinExistence type="inferred from homology"/>
<keyword evidence="9" id="KW-1185">Reference proteome</keyword>
<dbReference type="Gene3D" id="2.40.10.10">
    <property type="entry name" value="Trypsin-like serine proteases"/>
    <property type="match status" value="1"/>
</dbReference>
<evidence type="ECO:0000256" key="5">
    <source>
        <dbReference type="ARBA" id="ARBA00022801"/>
    </source>
</evidence>
<keyword evidence="3 7" id="KW-0645">Protease</keyword>
<dbReference type="PANTHER" id="PTHR38469:SF1">
    <property type="entry name" value="PERIPLASMIC PEPTIDASE SUBFAMILY S1B"/>
    <property type="match status" value="1"/>
</dbReference>
<protein>
    <recommendedName>
        <fullName evidence="7">Dipeptidyl-peptidase</fullName>
        <ecNumber evidence="7">3.4.14.-</ecNumber>
    </recommendedName>
</protein>
<dbReference type="PANTHER" id="PTHR38469">
    <property type="entry name" value="PERIPLASMIC PEPTIDASE SUBFAMILY S1B"/>
    <property type="match status" value="1"/>
</dbReference>
<dbReference type="InterPro" id="IPR043504">
    <property type="entry name" value="Peptidase_S1_PA_chymotrypsin"/>
</dbReference>
<evidence type="ECO:0000256" key="2">
    <source>
        <dbReference type="ARBA" id="ARBA00022438"/>
    </source>
</evidence>
<organism evidence="8 9">
    <name type="scientific">Bacteroides sedimenti</name>
    <dbReference type="NCBI Taxonomy" id="2136147"/>
    <lineage>
        <taxon>Bacteria</taxon>
        <taxon>Pseudomonadati</taxon>
        <taxon>Bacteroidota</taxon>
        <taxon>Bacteroidia</taxon>
        <taxon>Bacteroidales</taxon>
        <taxon>Bacteroidaceae</taxon>
        <taxon>Bacteroides</taxon>
    </lineage>
</organism>
<sequence length="714" mass="80583">MNNILMKKHFLAFVLILLSCTSYADEGMWMLSRLDKKTTQLMHQLGLEMPVKQLFSENNPSLKDAIVSFGGFCSGVVVSDDGLVFTNHHCGFDAIQNHSSVANDYLKDGFVAATKEQELPNPGLFVSFLIRQENVTARIMKDITPGMDELKRSYIIDSLSYYIGAEVSERDPSLRGVVNTYYGGNEFYLSVYKDYKDVRLVYAPPSSIGKFGGDTDNWVWPRHTGDFSVFRIYAGKDNKPADYSPENRPYVPRYAAPISLKGYQKGTYCMTLGYPGTTDRYLSSFGIEEQMKTQNQAMIDARGVKQAIWKKAMDTNDSIRIMYSSKYAASSNYWKYSIGVNQSIIELKVLDKKRALENEIASFISKSEKREAKYGHLIDSLRINYNKREALMHAASYMGECFGNASELLIISTQAITTDFSDADAKKSAQEEMTSEYANINLSIDKKVLVDMLKLYREKVDTTYLPAAYKSIDSDFKGDYQAYVDHLYSTSEMVGLKCLDRICSRDTTFQMFEDPMISLAADVVAKFVDLYQGMADLNVKISRDERFYNEALQAMNEERSFYPDANSTMRLSFGIVSPYKSKNAAVSSYSTTTKGIFEKVSKYKGDNDFWVQPAFLDLLSKDNFGRYADKKGELNVCFISNNDITGGNSGSAMFNGKGELIGLAFDGNWEGMSSNLLYDASLQRCIGVDIRYVLFVMEKYGKATHLIKELQLVE</sequence>
<comment type="similarity">
    <text evidence="1 7">Belongs to the peptidase S46 family.</text>
</comment>
<gene>
    <name evidence="8" type="ORF">BSYN_22880</name>
</gene>
<evidence type="ECO:0000256" key="4">
    <source>
        <dbReference type="ARBA" id="ARBA00022729"/>
    </source>
</evidence>
<dbReference type="SUPFAM" id="SSF50494">
    <property type="entry name" value="Trypsin-like serine proteases"/>
    <property type="match status" value="1"/>
</dbReference>
<evidence type="ECO:0000313" key="8">
    <source>
        <dbReference type="EMBL" id="BEH00024.1"/>
    </source>
</evidence>
<dbReference type="PROSITE" id="PS51257">
    <property type="entry name" value="PROKAR_LIPOPROTEIN"/>
    <property type="match status" value="1"/>
</dbReference>
<keyword evidence="4 7" id="KW-0732">Signal</keyword>
<dbReference type="EC" id="3.4.14.-" evidence="7"/>
<comment type="function">
    <text evidence="7">Catalyzes the removal of dipeptides from the N-terminus of oligopeptides.</text>
</comment>
<evidence type="ECO:0000256" key="3">
    <source>
        <dbReference type="ARBA" id="ARBA00022670"/>
    </source>
</evidence>
<reference evidence="8 9" key="1">
    <citation type="submission" date="2023-04" db="EMBL/GenBank/DDBJ databases">
        <title>Draft genome sequence of acteroides sedimenti strain YN3PY1.</title>
        <authorList>
            <person name="Yoshida N."/>
        </authorList>
    </citation>
    <scope>NUCLEOTIDE SEQUENCE [LARGE SCALE GENOMIC DNA]</scope>
    <source>
        <strain evidence="8 9">YN3PY1</strain>
    </source>
</reference>
<dbReference type="EMBL" id="AP028055">
    <property type="protein sequence ID" value="BEH00024.1"/>
    <property type="molecule type" value="Genomic_DNA"/>
</dbReference>
<evidence type="ECO:0000256" key="7">
    <source>
        <dbReference type="RuleBase" id="RU366067"/>
    </source>
</evidence>
<evidence type="ECO:0000313" key="9">
    <source>
        <dbReference type="Proteomes" id="UP001496674"/>
    </source>
</evidence>
<keyword evidence="5 7" id="KW-0378">Hydrolase</keyword>
<keyword evidence="6 7" id="KW-0720">Serine protease</keyword>
<feature type="signal peptide" evidence="7">
    <location>
        <begin position="1"/>
        <end position="24"/>
    </location>
</feature>
<keyword evidence="2 7" id="KW-0031">Aminopeptidase</keyword>
<dbReference type="Pfam" id="PF10459">
    <property type="entry name" value="Peptidase_S46"/>
    <property type="match status" value="1"/>
</dbReference>
<feature type="chain" id="PRO_5044992323" description="Dipeptidyl-peptidase" evidence="7">
    <location>
        <begin position="25"/>
        <end position="714"/>
    </location>
</feature>